<keyword evidence="2" id="KW-0378">Hydrolase</keyword>
<dbReference type="Pfam" id="PF02811">
    <property type="entry name" value="PHP"/>
    <property type="match status" value="1"/>
</dbReference>
<dbReference type="SMART" id="SM00481">
    <property type="entry name" value="POLIIIAc"/>
    <property type="match status" value="1"/>
</dbReference>
<comment type="caution">
    <text evidence="2">The sequence shown here is derived from an EMBL/GenBank/DDBJ whole genome shotgun (WGS) entry which is preliminary data.</text>
</comment>
<protein>
    <submittedName>
        <fullName evidence="2">Histidinol phosphatase-like PHP family hydrolase</fullName>
    </submittedName>
</protein>
<reference evidence="2 3" key="1">
    <citation type="submission" date="2020-03" db="EMBL/GenBank/DDBJ databases">
        <title>Genomic Encyclopedia of Type Strains, Phase IV (KMG-IV): sequencing the most valuable type-strain genomes for metagenomic binning, comparative biology and taxonomic classification.</title>
        <authorList>
            <person name="Goeker M."/>
        </authorList>
    </citation>
    <scope>NUCLEOTIDE SEQUENCE [LARGE SCALE GENOMIC DNA]</scope>
    <source>
        <strain evidence="2 3">DSM 24233</strain>
    </source>
</reference>
<evidence type="ECO:0000313" key="2">
    <source>
        <dbReference type="EMBL" id="NJB67370.1"/>
    </source>
</evidence>
<sequence>MIDLHTHTVFSDGVLIPAELARRARVAGYRALAMTDHADDSNLEFIIDNVSRVTEKYSPYAGLDLFCGVEITHVPPGLISGLVVRARERGARIVVVHGETVAEPVEQGTNLAAIEAGVDILAHPGLITPEEVRLAAERGVALELTTRKGHSLTNGHVAALARQYGARLVINNDAHEPGDLVGAEMRRKVALGAGLSPDEYREAEENSCAILRRVMGV</sequence>
<dbReference type="RefSeq" id="WP_167940431.1">
    <property type="nucleotide sequence ID" value="NZ_JAATJA010000001.1"/>
</dbReference>
<dbReference type="SUPFAM" id="SSF89550">
    <property type="entry name" value="PHP domain-like"/>
    <property type="match status" value="1"/>
</dbReference>
<accession>A0A846QJY1</accession>
<dbReference type="PANTHER" id="PTHR36928">
    <property type="entry name" value="PHOSPHATASE YCDX-RELATED"/>
    <property type="match status" value="1"/>
</dbReference>
<dbReference type="Proteomes" id="UP000580856">
    <property type="component" value="Unassembled WGS sequence"/>
</dbReference>
<keyword evidence="3" id="KW-1185">Reference proteome</keyword>
<dbReference type="Gene3D" id="3.20.20.140">
    <property type="entry name" value="Metal-dependent hydrolases"/>
    <property type="match status" value="1"/>
</dbReference>
<dbReference type="GO" id="GO:0042578">
    <property type="term" value="F:phosphoric ester hydrolase activity"/>
    <property type="evidence" value="ECO:0007669"/>
    <property type="project" value="TreeGrafter"/>
</dbReference>
<evidence type="ECO:0000259" key="1">
    <source>
        <dbReference type="SMART" id="SM00481"/>
    </source>
</evidence>
<dbReference type="EMBL" id="JAATJA010000001">
    <property type="protein sequence ID" value="NJB67370.1"/>
    <property type="molecule type" value="Genomic_DNA"/>
</dbReference>
<evidence type="ECO:0000313" key="3">
    <source>
        <dbReference type="Proteomes" id="UP000580856"/>
    </source>
</evidence>
<dbReference type="AlphaFoldDB" id="A0A846QJY1"/>
<dbReference type="InterPro" id="IPR016195">
    <property type="entry name" value="Pol/histidinol_Pase-like"/>
</dbReference>
<dbReference type="GO" id="GO:0005829">
    <property type="term" value="C:cytosol"/>
    <property type="evidence" value="ECO:0007669"/>
    <property type="project" value="TreeGrafter"/>
</dbReference>
<dbReference type="CDD" id="cd07432">
    <property type="entry name" value="PHP_HisPPase"/>
    <property type="match status" value="1"/>
</dbReference>
<dbReference type="InterPro" id="IPR003141">
    <property type="entry name" value="Pol/His_phosphatase_N"/>
</dbReference>
<organism evidence="2 3">
    <name type="scientific">Desulfobaculum xiamenense</name>
    <dbReference type="NCBI Taxonomy" id="995050"/>
    <lineage>
        <taxon>Bacteria</taxon>
        <taxon>Pseudomonadati</taxon>
        <taxon>Thermodesulfobacteriota</taxon>
        <taxon>Desulfovibrionia</taxon>
        <taxon>Desulfovibrionales</taxon>
        <taxon>Desulfovibrionaceae</taxon>
        <taxon>Desulfobaculum</taxon>
    </lineage>
</organism>
<dbReference type="InterPro" id="IPR050243">
    <property type="entry name" value="PHP_phosphatase"/>
</dbReference>
<dbReference type="PANTHER" id="PTHR36928:SF1">
    <property type="entry name" value="PHOSPHATASE YCDX-RELATED"/>
    <property type="match status" value="1"/>
</dbReference>
<feature type="domain" description="Polymerase/histidinol phosphatase N-terminal" evidence="1">
    <location>
        <begin position="2"/>
        <end position="75"/>
    </location>
</feature>
<proteinExistence type="predicted"/>
<dbReference type="InterPro" id="IPR004013">
    <property type="entry name" value="PHP_dom"/>
</dbReference>
<gene>
    <name evidence="2" type="ORF">GGQ74_001010</name>
</gene>
<dbReference type="NCBIfam" id="NF004981">
    <property type="entry name" value="PRK06361.1"/>
    <property type="match status" value="1"/>
</dbReference>
<name>A0A846QJY1_9BACT</name>
<dbReference type="GO" id="GO:0008270">
    <property type="term" value="F:zinc ion binding"/>
    <property type="evidence" value="ECO:0007669"/>
    <property type="project" value="TreeGrafter"/>
</dbReference>